<keyword evidence="4 6" id="KW-1133">Transmembrane helix</keyword>
<evidence type="ECO:0000256" key="1">
    <source>
        <dbReference type="ARBA" id="ARBA00004651"/>
    </source>
</evidence>
<comment type="subcellular location">
    <subcellularLocation>
        <location evidence="1">Cell membrane</location>
        <topology evidence="1">Multi-pass membrane protein</topology>
    </subcellularLocation>
</comment>
<evidence type="ECO:0000256" key="5">
    <source>
        <dbReference type="ARBA" id="ARBA00023136"/>
    </source>
</evidence>
<dbReference type="GO" id="GO:0005886">
    <property type="term" value="C:plasma membrane"/>
    <property type="evidence" value="ECO:0007669"/>
    <property type="project" value="UniProtKB-SubCell"/>
</dbReference>
<evidence type="ECO:0000256" key="4">
    <source>
        <dbReference type="ARBA" id="ARBA00022989"/>
    </source>
</evidence>
<keyword evidence="3 6" id="KW-0812">Transmembrane</keyword>
<dbReference type="InterPro" id="IPR011701">
    <property type="entry name" value="MFS"/>
</dbReference>
<feature type="transmembrane region" description="Helical" evidence="6">
    <location>
        <begin position="94"/>
        <end position="116"/>
    </location>
</feature>
<dbReference type="EMBL" id="NDXW01000001">
    <property type="protein sequence ID" value="RDH43760.1"/>
    <property type="molecule type" value="Genomic_DNA"/>
</dbReference>
<evidence type="ECO:0000256" key="2">
    <source>
        <dbReference type="ARBA" id="ARBA00022475"/>
    </source>
</evidence>
<accession>A0A4P9VNR3</accession>
<feature type="transmembrane region" description="Helical" evidence="6">
    <location>
        <begin position="364"/>
        <end position="384"/>
    </location>
</feature>
<dbReference type="AlphaFoldDB" id="A0A4P9VNR3"/>
<dbReference type="Pfam" id="PF07690">
    <property type="entry name" value="MFS_1"/>
    <property type="match status" value="1"/>
</dbReference>
<dbReference type="Gene3D" id="1.20.1250.20">
    <property type="entry name" value="MFS general substrate transporter like domains"/>
    <property type="match status" value="1"/>
</dbReference>
<keyword evidence="8" id="KW-1185">Reference proteome</keyword>
<feature type="transmembrane region" description="Helical" evidence="6">
    <location>
        <begin position="204"/>
        <end position="228"/>
    </location>
</feature>
<feature type="transmembrane region" description="Helical" evidence="6">
    <location>
        <begin position="296"/>
        <end position="315"/>
    </location>
</feature>
<dbReference type="PANTHER" id="PTHR23513">
    <property type="entry name" value="INTEGRAL MEMBRANE EFFLUX PROTEIN-RELATED"/>
    <property type="match status" value="1"/>
</dbReference>
<feature type="transmembrane region" description="Helical" evidence="6">
    <location>
        <begin position="243"/>
        <end position="260"/>
    </location>
</feature>
<dbReference type="SUPFAM" id="SSF103473">
    <property type="entry name" value="MFS general substrate transporter"/>
    <property type="match status" value="1"/>
</dbReference>
<evidence type="ECO:0000313" key="7">
    <source>
        <dbReference type="EMBL" id="RDH43760.1"/>
    </source>
</evidence>
<feature type="transmembrane region" description="Helical" evidence="6">
    <location>
        <begin position="39"/>
        <end position="59"/>
    </location>
</feature>
<dbReference type="RefSeq" id="WP_094787017.1">
    <property type="nucleotide sequence ID" value="NZ_NDXW01000001.1"/>
</dbReference>
<evidence type="ECO:0000256" key="3">
    <source>
        <dbReference type="ARBA" id="ARBA00022692"/>
    </source>
</evidence>
<dbReference type="PANTHER" id="PTHR23513:SF11">
    <property type="entry name" value="STAPHYLOFERRIN A TRANSPORTER"/>
    <property type="match status" value="1"/>
</dbReference>
<feature type="transmembrane region" description="Helical" evidence="6">
    <location>
        <begin position="272"/>
        <end position="290"/>
    </location>
</feature>
<name>A0A4P9VNR3_9GAMM</name>
<keyword evidence="2" id="KW-1003">Cell membrane</keyword>
<gene>
    <name evidence="7" type="ORF">B9G39_10060</name>
</gene>
<reference evidence="7 8" key="1">
    <citation type="submission" date="2017-04" db="EMBL/GenBank/DDBJ databases">
        <title>Draft genome sequence of Zooshikella ganghwensis VG4 isolated from Red Sea sediments.</title>
        <authorList>
            <person name="Rehman Z."/>
            <person name="Alam I."/>
            <person name="Kamau A."/>
            <person name="Bajic V."/>
            <person name="Leiknes T."/>
        </authorList>
    </citation>
    <scope>NUCLEOTIDE SEQUENCE [LARGE SCALE GENOMIC DNA]</scope>
    <source>
        <strain evidence="7 8">VG4</strain>
    </source>
</reference>
<feature type="transmembrane region" description="Helical" evidence="6">
    <location>
        <begin position="162"/>
        <end position="183"/>
    </location>
</feature>
<protein>
    <submittedName>
        <fullName evidence="7">MFS transporter</fullName>
    </submittedName>
</protein>
<evidence type="ECO:0000256" key="6">
    <source>
        <dbReference type="SAM" id="Phobius"/>
    </source>
</evidence>
<feature type="transmembrane region" description="Helical" evidence="6">
    <location>
        <begin position="12"/>
        <end position="33"/>
    </location>
</feature>
<feature type="transmembrane region" description="Helical" evidence="6">
    <location>
        <begin position="71"/>
        <end position="88"/>
    </location>
</feature>
<keyword evidence="5 6" id="KW-0472">Membrane</keyword>
<feature type="transmembrane region" description="Helical" evidence="6">
    <location>
        <begin position="336"/>
        <end position="358"/>
    </location>
</feature>
<dbReference type="InterPro" id="IPR036259">
    <property type="entry name" value="MFS_trans_sf"/>
</dbReference>
<dbReference type="GO" id="GO:0022857">
    <property type="term" value="F:transmembrane transporter activity"/>
    <property type="evidence" value="ECO:0007669"/>
    <property type="project" value="InterPro"/>
</dbReference>
<feature type="transmembrane region" description="Helical" evidence="6">
    <location>
        <begin position="137"/>
        <end position="156"/>
    </location>
</feature>
<dbReference type="Proteomes" id="UP000257039">
    <property type="component" value="Unassembled WGS sequence"/>
</dbReference>
<sequence>MLLDKHVAKMLLANFFTSSAVGIAAILIPWVLLKELSSQIFSVIATLTIFLTIAVMPWIGKGVDLFQRKNVLTSTATILGIFFTLLYITPNDGLLLSTLLLIAYVLKQLHFSIFYTARSAMAQYLVNKEYFARINSWLEIEYQLAAFTAGGLSIFLLDYVSIQTILLICGISLLIAALIFQTLPKGSTSTTTKHNNTDYKPPANSHIIIILFLSGNIPFICVMLLNIIRPIYISDILLAEPAILAYSSLFYTVGAVFGGFVSGKFLNYQRAFILLICAGIGFFLSTAMLINFTGITLFYVASAGWGLFNGLSRIASQTIIMHYIPNQFIGRFIAQAQRVVLFMRASIISVYTVLFLYIDYRYSFIFLSLVSIAGPLLFICHIYLKKRATTEQPQLMS</sequence>
<proteinExistence type="predicted"/>
<comment type="caution">
    <text evidence="7">The sequence shown here is derived from an EMBL/GenBank/DDBJ whole genome shotgun (WGS) entry which is preliminary data.</text>
</comment>
<evidence type="ECO:0000313" key="8">
    <source>
        <dbReference type="Proteomes" id="UP000257039"/>
    </source>
</evidence>
<organism evidence="7 8">
    <name type="scientific">Zooshikella ganghwensis</name>
    <dbReference type="NCBI Taxonomy" id="202772"/>
    <lineage>
        <taxon>Bacteria</taxon>
        <taxon>Pseudomonadati</taxon>
        <taxon>Pseudomonadota</taxon>
        <taxon>Gammaproteobacteria</taxon>
        <taxon>Oceanospirillales</taxon>
        <taxon>Zooshikellaceae</taxon>
        <taxon>Zooshikella</taxon>
    </lineage>
</organism>